<name>A0A1B2F658_PSEPU</name>
<proteinExistence type="predicted"/>
<reference evidence="1" key="1">
    <citation type="submission" date="2016-07" db="EMBL/GenBank/DDBJ databases">
        <title>New class B carbapenemase carried by novel plasmid in Pseudomonas putida enviromental strain in eastern Amazonia.</title>
        <authorList>
            <person name="Souza C.O."/>
            <person name="Lima K.V."/>
            <person name="Brasiliense D.M."/>
            <person name="Perez-Chaparro P.J."/>
            <person name="Mamizuka E.M."/>
            <person name="Lima M.O."/>
            <person name="Lima L.N."/>
            <person name="McCulloch J.A."/>
        </authorList>
    </citation>
    <scope>NUCLEOTIDE SEQUENCE [LARGE SCALE GENOMIC DNA]</scope>
    <source>
        <strain evidence="1">IEC33019</strain>
    </source>
</reference>
<dbReference type="EMBL" id="CP016634">
    <property type="protein sequence ID" value="ANY87675.1"/>
    <property type="molecule type" value="Genomic_DNA"/>
</dbReference>
<accession>A0A1B2F658</accession>
<dbReference type="AlphaFoldDB" id="A0A1B2F658"/>
<sequence length="70" mass="8010">MSKVYLVWNKGRTECVGFSDKDDAYQAAGKKLLGNPCASLAEQWRELYADDEPRMKFEVQEIDLGAEEKH</sequence>
<organism evidence="1">
    <name type="scientific">Pseudomonas putida</name>
    <name type="common">Arthrobacter siderocapsulatus</name>
    <dbReference type="NCBI Taxonomy" id="303"/>
    <lineage>
        <taxon>Bacteria</taxon>
        <taxon>Pseudomonadati</taxon>
        <taxon>Pseudomonadota</taxon>
        <taxon>Gammaproteobacteria</taxon>
        <taxon>Pseudomonadales</taxon>
        <taxon>Pseudomonadaceae</taxon>
        <taxon>Pseudomonas</taxon>
    </lineage>
</organism>
<dbReference type="RefSeq" id="WP_099593492.1">
    <property type="nucleotide sequence ID" value="NZ_CP016634.1"/>
</dbReference>
<protein>
    <submittedName>
        <fullName evidence="1">Uncharacterized protein</fullName>
    </submittedName>
</protein>
<gene>
    <name evidence="1" type="ORF">IEC33019_2118</name>
</gene>
<evidence type="ECO:0000313" key="1">
    <source>
        <dbReference type="EMBL" id="ANY87675.1"/>
    </source>
</evidence>